<evidence type="ECO:0000313" key="2">
    <source>
        <dbReference type="Proteomes" id="UP000257109"/>
    </source>
</evidence>
<dbReference type="Proteomes" id="UP000257109">
    <property type="component" value="Unassembled WGS sequence"/>
</dbReference>
<feature type="non-terminal residue" evidence="1">
    <location>
        <position position="1"/>
    </location>
</feature>
<proteinExistence type="predicted"/>
<protein>
    <submittedName>
        <fullName evidence="1">Uncharacterized protein</fullName>
    </submittedName>
</protein>
<organism evidence="1 2">
    <name type="scientific">Mucuna pruriens</name>
    <name type="common">Velvet bean</name>
    <name type="synonym">Dolichos pruriens</name>
    <dbReference type="NCBI Taxonomy" id="157652"/>
    <lineage>
        <taxon>Eukaryota</taxon>
        <taxon>Viridiplantae</taxon>
        <taxon>Streptophyta</taxon>
        <taxon>Embryophyta</taxon>
        <taxon>Tracheophyta</taxon>
        <taxon>Spermatophyta</taxon>
        <taxon>Magnoliopsida</taxon>
        <taxon>eudicotyledons</taxon>
        <taxon>Gunneridae</taxon>
        <taxon>Pentapetalae</taxon>
        <taxon>rosids</taxon>
        <taxon>fabids</taxon>
        <taxon>Fabales</taxon>
        <taxon>Fabaceae</taxon>
        <taxon>Papilionoideae</taxon>
        <taxon>50 kb inversion clade</taxon>
        <taxon>NPAAA clade</taxon>
        <taxon>indigoferoid/millettioid clade</taxon>
        <taxon>Phaseoleae</taxon>
        <taxon>Mucuna</taxon>
    </lineage>
</organism>
<comment type="caution">
    <text evidence="1">The sequence shown here is derived from an EMBL/GenBank/DDBJ whole genome shotgun (WGS) entry which is preliminary data.</text>
</comment>
<gene>
    <name evidence="1" type="ORF">CR513_41883</name>
</gene>
<evidence type="ECO:0000313" key="1">
    <source>
        <dbReference type="EMBL" id="RDX77916.1"/>
    </source>
</evidence>
<reference evidence="1" key="1">
    <citation type="submission" date="2018-05" db="EMBL/GenBank/DDBJ databases">
        <title>Draft genome of Mucuna pruriens seed.</title>
        <authorList>
            <person name="Nnadi N.E."/>
            <person name="Vos R."/>
            <person name="Hasami M.H."/>
            <person name="Devisetty U.K."/>
            <person name="Aguiy J.C."/>
        </authorList>
    </citation>
    <scope>NUCLEOTIDE SEQUENCE [LARGE SCALE GENOMIC DNA]</scope>
    <source>
        <strain evidence="1">JCA_2017</strain>
    </source>
</reference>
<dbReference type="EMBL" id="QJKJ01009037">
    <property type="protein sequence ID" value="RDX77916.1"/>
    <property type="molecule type" value="Genomic_DNA"/>
</dbReference>
<keyword evidence="2" id="KW-1185">Reference proteome</keyword>
<sequence>MTSSIPFVLKANDLRVKEEWWVLIGTLHFANIAISYRVGRVGPILSAVEGAAPLHLLGYFDPFLSFLS</sequence>
<accession>A0A371FHZ7</accession>
<name>A0A371FHZ7_MUCPR</name>
<dbReference type="AlphaFoldDB" id="A0A371FHZ7"/>